<comment type="caution">
    <text evidence="2">The sequence shown here is derived from an EMBL/GenBank/DDBJ whole genome shotgun (WGS) entry which is preliminary data.</text>
</comment>
<feature type="domain" description="F-box" evidence="1">
    <location>
        <begin position="1"/>
        <end position="46"/>
    </location>
</feature>
<dbReference type="InterPro" id="IPR001810">
    <property type="entry name" value="F-box_dom"/>
</dbReference>
<dbReference type="InterPro" id="IPR036047">
    <property type="entry name" value="F-box-like_dom_sf"/>
</dbReference>
<name>A0A9P6EZ61_9FUNG</name>
<evidence type="ECO:0000313" key="3">
    <source>
        <dbReference type="Proteomes" id="UP000723463"/>
    </source>
</evidence>
<dbReference type="InterPro" id="IPR032675">
    <property type="entry name" value="LRR_dom_sf"/>
</dbReference>
<reference evidence="2" key="1">
    <citation type="journal article" date="2020" name="Fungal Divers.">
        <title>Resolving the Mortierellaceae phylogeny through synthesis of multi-gene phylogenetics and phylogenomics.</title>
        <authorList>
            <person name="Vandepol N."/>
            <person name="Liber J."/>
            <person name="Desiro A."/>
            <person name="Na H."/>
            <person name="Kennedy M."/>
            <person name="Barry K."/>
            <person name="Grigoriev I.V."/>
            <person name="Miller A.N."/>
            <person name="O'Donnell K."/>
            <person name="Stajich J.E."/>
            <person name="Bonito G."/>
        </authorList>
    </citation>
    <scope>NUCLEOTIDE SEQUENCE</scope>
    <source>
        <strain evidence="2">NRRL 2591</strain>
    </source>
</reference>
<sequence>MPSLTTLPREIIDLVLPLINLKDYVSCVRVNKEWYTLFTPLLWRDIRVVDETINERFKTIEARRALVRNAQHLRTVETTDPALVYCLGSCMPPTINLQSLTIRFKNHPVSTVTELVISDNIVLKPGQFTGDETRETMDIRRCAEEVIRLVHNNSDLQYLSLDVGCFRYKDGKEGFPDLVVTIPTAKLEKLELSFLQSIPFDRDINSINDVELDMKQYHLTKHAPFLALKEVVITGGSQNFIDPNPLFFLIRCPNMETLRLHRLDDKALQTIPLFVGLACHKLVNLEWRKSVYDDEDVIVRLIRLTKLGWKELRLPDMPMFGTDALEAVMEHAETLEVFRFESSDVDEIQENAFLDLLCSARNLRRLEGIVDRQRKRFTTEVMVHAQAAYLEHFNGGRDRSWVLGPSMKHLQLRIEGVPRPDVVCRLNGSELMFQQTGLDPTLRFDVQRWIYAQLGRMTGLEVLILGLQDLSIGTMKFAGVDSSMDLVAMEEAALLHGIRMFNYQSLEFSLESGLSLLAGLKELRVLDVRSTAHYIGIAELEWMQRNWPKLETIIGLESDRRWSVHHADGLAAKGAVESWMNSYPRGIGSSFYL</sequence>
<dbReference type="AlphaFoldDB" id="A0A9P6EZ61"/>
<accession>A0A9P6EZ61</accession>
<dbReference type="EMBL" id="JAAAXW010000318">
    <property type="protein sequence ID" value="KAF9538297.1"/>
    <property type="molecule type" value="Genomic_DNA"/>
</dbReference>
<dbReference type="SUPFAM" id="SSF52047">
    <property type="entry name" value="RNI-like"/>
    <property type="match status" value="1"/>
</dbReference>
<dbReference type="SUPFAM" id="SSF81383">
    <property type="entry name" value="F-box domain"/>
    <property type="match status" value="1"/>
</dbReference>
<gene>
    <name evidence="2" type="ORF">EC957_006946</name>
</gene>
<evidence type="ECO:0000313" key="2">
    <source>
        <dbReference type="EMBL" id="KAF9538297.1"/>
    </source>
</evidence>
<organism evidence="2 3">
    <name type="scientific">Mortierella hygrophila</name>
    <dbReference type="NCBI Taxonomy" id="979708"/>
    <lineage>
        <taxon>Eukaryota</taxon>
        <taxon>Fungi</taxon>
        <taxon>Fungi incertae sedis</taxon>
        <taxon>Mucoromycota</taxon>
        <taxon>Mortierellomycotina</taxon>
        <taxon>Mortierellomycetes</taxon>
        <taxon>Mortierellales</taxon>
        <taxon>Mortierellaceae</taxon>
        <taxon>Mortierella</taxon>
    </lineage>
</organism>
<dbReference type="PROSITE" id="PS50181">
    <property type="entry name" value="FBOX"/>
    <property type="match status" value="1"/>
</dbReference>
<proteinExistence type="predicted"/>
<dbReference type="Proteomes" id="UP000723463">
    <property type="component" value="Unassembled WGS sequence"/>
</dbReference>
<keyword evidence="3" id="KW-1185">Reference proteome</keyword>
<evidence type="ECO:0000259" key="1">
    <source>
        <dbReference type="PROSITE" id="PS50181"/>
    </source>
</evidence>
<protein>
    <recommendedName>
        <fullName evidence="1">F-box domain-containing protein</fullName>
    </recommendedName>
</protein>
<dbReference type="Gene3D" id="3.80.10.10">
    <property type="entry name" value="Ribonuclease Inhibitor"/>
    <property type="match status" value="1"/>
</dbReference>